<dbReference type="WBParaSite" id="PSAMB.scaffold14080size2013.g35844.t1">
    <property type="protein sequence ID" value="PSAMB.scaffold14080size2013.g35844.t1"/>
    <property type="gene ID" value="PSAMB.scaffold14080size2013.g35844"/>
</dbReference>
<reference evidence="3" key="1">
    <citation type="submission" date="2022-11" db="UniProtKB">
        <authorList>
            <consortium name="WormBaseParasite"/>
        </authorList>
    </citation>
    <scope>IDENTIFICATION</scope>
</reference>
<keyword evidence="1" id="KW-0732">Signal</keyword>
<feature type="signal peptide" evidence="1">
    <location>
        <begin position="1"/>
        <end position="18"/>
    </location>
</feature>
<accession>A0A914V2J1</accession>
<dbReference type="Proteomes" id="UP000887566">
    <property type="component" value="Unplaced"/>
</dbReference>
<proteinExistence type="predicted"/>
<organism evidence="2 3">
    <name type="scientific">Plectus sambesii</name>
    <dbReference type="NCBI Taxonomy" id="2011161"/>
    <lineage>
        <taxon>Eukaryota</taxon>
        <taxon>Metazoa</taxon>
        <taxon>Ecdysozoa</taxon>
        <taxon>Nematoda</taxon>
        <taxon>Chromadorea</taxon>
        <taxon>Plectida</taxon>
        <taxon>Plectina</taxon>
        <taxon>Plectoidea</taxon>
        <taxon>Plectidae</taxon>
        <taxon>Plectus</taxon>
    </lineage>
</organism>
<name>A0A914V2J1_9BILA</name>
<evidence type="ECO:0000256" key="1">
    <source>
        <dbReference type="SAM" id="SignalP"/>
    </source>
</evidence>
<sequence>MNSALLLLLSLLVSVSYGYSPCARRYVRGESQPEFMVCVCNATYCDDFPPLGTLDANSAAVYI</sequence>
<evidence type="ECO:0000313" key="2">
    <source>
        <dbReference type="Proteomes" id="UP000887566"/>
    </source>
</evidence>
<dbReference type="AlphaFoldDB" id="A0A914V2J1"/>
<evidence type="ECO:0000313" key="3">
    <source>
        <dbReference type="WBParaSite" id="PSAMB.scaffold14080size2013.g35844.t1"/>
    </source>
</evidence>
<keyword evidence="2" id="KW-1185">Reference proteome</keyword>
<protein>
    <submittedName>
        <fullName evidence="3">Glucosylceramidase</fullName>
    </submittedName>
</protein>
<feature type="chain" id="PRO_5036989126" evidence="1">
    <location>
        <begin position="19"/>
        <end position="63"/>
    </location>
</feature>